<proteinExistence type="predicted"/>
<sequence>MSFTPLLNRRAGSPATGSSTPPPITFYPDAMVRNGGRASPRPYSTAYSETLPGYTGWDRKSIGEKSVASERTDSRVQLSTEDSPDPYMPLQPLRLDSKE</sequence>
<dbReference type="OrthoDB" id="10479067at2759"/>
<evidence type="ECO:0000313" key="2">
    <source>
        <dbReference type="EMBL" id="OJT02086.1"/>
    </source>
</evidence>
<accession>A0A1M2V3L0</accession>
<dbReference type="Proteomes" id="UP000184267">
    <property type="component" value="Unassembled WGS sequence"/>
</dbReference>
<gene>
    <name evidence="2" type="ORF">TRAPUB_7502</name>
</gene>
<dbReference type="EMBL" id="MNAD01001704">
    <property type="protein sequence ID" value="OJT02086.1"/>
    <property type="molecule type" value="Genomic_DNA"/>
</dbReference>
<dbReference type="AlphaFoldDB" id="A0A1M2V3L0"/>
<comment type="caution">
    <text evidence="2">The sequence shown here is derived from an EMBL/GenBank/DDBJ whole genome shotgun (WGS) entry which is preliminary data.</text>
</comment>
<keyword evidence="3" id="KW-1185">Reference proteome</keyword>
<reference evidence="2 3" key="1">
    <citation type="submission" date="2016-10" db="EMBL/GenBank/DDBJ databases">
        <title>Genome sequence of the basidiomycete white-rot fungus Trametes pubescens.</title>
        <authorList>
            <person name="Makela M.R."/>
            <person name="Granchi Z."/>
            <person name="Peng M."/>
            <person name="De Vries R.P."/>
            <person name="Grigoriev I."/>
            <person name="Riley R."/>
            <person name="Hilden K."/>
        </authorList>
    </citation>
    <scope>NUCLEOTIDE SEQUENCE [LARGE SCALE GENOMIC DNA]</scope>
    <source>
        <strain evidence="2 3">FBCC735</strain>
    </source>
</reference>
<name>A0A1M2V3L0_TRAPU</name>
<feature type="region of interest" description="Disordered" evidence="1">
    <location>
        <begin position="1"/>
        <end position="99"/>
    </location>
</feature>
<protein>
    <submittedName>
        <fullName evidence="2">Uncharacterized protein</fullName>
    </submittedName>
</protein>
<evidence type="ECO:0000313" key="3">
    <source>
        <dbReference type="Proteomes" id="UP000184267"/>
    </source>
</evidence>
<organism evidence="2 3">
    <name type="scientific">Trametes pubescens</name>
    <name type="common">White-rot fungus</name>
    <dbReference type="NCBI Taxonomy" id="154538"/>
    <lineage>
        <taxon>Eukaryota</taxon>
        <taxon>Fungi</taxon>
        <taxon>Dikarya</taxon>
        <taxon>Basidiomycota</taxon>
        <taxon>Agaricomycotina</taxon>
        <taxon>Agaricomycetes</taxon>
        <taxon>Polyporales</taxon>
        <taxon>Polyporaceae</taxon>
        <taxon>Trametes</taxon>
    </lineage>
</organism>
<evidence type="ECO:0000256" key="1">
    <source>
        <dbReference type="SAM" id="MobiDB-lite"/>
    </source>
</evidence>
<feature type="compositionally biased region" description="Basic and acidic residues" evidence="1">
    <location>
        <begin position="57"/>
        <end position="74"/>
    </location>
</feature>